<dbReference type="InterPro" id="IPR002881">
    <property type="entry name" value="DUF58"/>
</dbReference>
<organism evidence="2 3">
    <name type="scientific">Candidatus Endobugula sertula</name>
    <name type="common">Bugula neritina bacterial symbiont</name>
    <dbReference type="NCBI Taxonomy" id="62101"/>
    <lineage>
        <taxon>Bacteria</taxon>
        <taxon>Pseudomonadati</taxon>
        <taxon>Pseudomonadota</taxon>
        <taxon>Gammaproteobacteria</taxon>
        <taxon>Cellvibrionales</taxon>
        <taxon>Cellvibrionaceae</taxon>
        <taxon>Candidatus Endobugula</taxon>
    </lineage>
</organism>
<dbReference type="PANTHER" id="PTHR33608:SF12">
    <property type="entry name" value="DUF58 DOMAIN-CONTAINING PROTEIN"/>
    <property type="match status" value="1"/>
</dbReference>
<evidence type="ECO:0000313" key="3">
    <source>
        <dbReference type="Proteomes" id="UP000242502"/>
    </source>
</evidence>
<dbReference type="EMBL" id="MDLC01000029">
    <property type="protein sequence ID" value="ODS23407.1"/>
    <property type="molecule type" value="Genomic_DNA"/>
</dbReference>
<evidence type="ECO:0000259" key="1">
    <source>
        <dbReference type="Pfam" id="PF01882"/>
    </source>
</evidence>
<feature type="domain" description="DUF58" evidence="1">
    <location>
        <begin position="66"/>
        <end position="280"/>
    </location>
</feature>
<reference evidence="2 3" key="1">
    <citation type="journal article" date="2016" name="Appl. Environ. Microbiol.">
        <title>Lack of Overt Genome Reduction in the Bryostatin-Producing Bryozoan Symbiont "Candidatus Endobugula sertula".</title>
        <authorList>
            <person name="Miller I.J."/>
            <person name="Vanee N."/>
            <person name="Fong S.S."/>
            <person name="Lim-Fong G.E."/>
            <person name="Kwan J.C."/>
        </authorList>
    </citation>
    <scope>NUCLEOTIDE SEQUENCE [LARGE SCALE GENOMIC DNA]</scope>
    <source>
        <strain evidence="2">AB1-4</strain>
    </source>
</reference>
<dbReference type="Pfam" id="PF01882">
    <property type="entry name" value="DUF58"/>
    <property type="match status" value="1"/>
</dbReference>
<name>A0A1D2QP93_9GAMM</name>
<comment type="caution">
    <text evidence="2">The sequence shown here is derived from an EMBL/GenBank/DDBJ whole genome shotgun (WGS) entry which is preliminary data.</text>
</comment>
<protein>
    <recommendedName>
        <fullName evidence="1">DUF58 domain-containing protein</fullName>
    </recommendedName>
</protein>
<evidence type="ECO:0000313" key="2">
    <source>
        <dbReference type="EMBL" id="ODS23407.1"/>
    </source>
</evidence>
<dbReference type="PANTHER" id="PTHR33608">
    <property type="entry name" value="BLL2464 PROTEIN"/>
    <property type="match status" value="1"/>
</dbReference>
<dbReference type="AlphaFoldDB" id="A0A1D2QP93"/>
<proteinExistence type="predicted"/>
<dbReference type="STRING" id="62101.AB835_08970"/>
<dbReference type="Proteomes" id="UP000242502">
    <property type="component" value="Unassembled WGS sequence"/>
</dbReference>
<gene>
    <name evidence="2" type="ORF">AB835_08970</name>
</gene>
<sequence length="313" mass="36216">MSKQVPKHTPYANTLFPKGAYVELNELQQLRYLAQQCVSPKNRVNKANLGGQYKSRAINRGMEFEEVRVYQPGDDIRSIDWRVTARTQVTHSKRYSEEKEHPIITAVDQRRSLFFGSHPCFKSVYACHIAAIINWVTLANDDRCGGLVLSQNGMSETRPVRSHKTVNRWLQQLTTANQQLSTEIRTEPHFVDLLQQLQQTTQAGSSIYIISDFYDLDKECEPWLFRLARHNQITLLWVVDTLEAHIPNTASLAISNGKASQQMSIQQQTQHAFHQQFKNKEQRLIHLQQQYKLRLQLAFVQTPPLDIVKECFI</sequence>
<accession>A0A1D2QP93</accession>